<evidence type="ECO:0000256" key="4">
    <source>
        <dbReference type="ARBA" id="ARBA00004931"/>
    </source>
</evidence>
<comment type="caution">
    <text evidence="16">The sequence shown here is derived from an EMBL/GenBank/DDBJ whole genome shotgun (WGS) entry which is preliminary data.</text>
</comment>
<keyword evidence="17" id="KW-1185">Reference proteome</keyword>
<keyword evidence="16" id="KW-0032">Aminotransferase</keyword>
<comment type="catalytic activity">
    <reaction evidence="11">
        <text>L-valine + 2-oxoglutarate = 3-methyl-2-oxobutanoate + L-glutamate</text>
        <dbReference type="Rhea" id="RHEA:24813"/>
        <dbReference type="ChEBI" id="CHEBI:11851"/>
        <dbReference type="ChEBI" id="CHEBI:16810"/>
        <dbReference type="ChEBI" id="CHEBI:29985"/>
        <dbReference type="ChEBI" id="CHEBI:57762"/>
        <dbReference type="EC" id="2.6.1.42"/>
    </reaction>
</comment>
<keyword evidence="10" id="KW-0100">Branched-chain amino acid biosynthesis</keyword>
<keyword evidence="16" id="KW-0808">Transferase</keyword>
<comment type="pathway">
    <text evidence="3">Amino-acid biosynthesis; L-isoleucine biosynthesis; L-isoleucine from 2-oxobutanoate: step 4/4.</text>
</comment>
<dbReference type="GO" id="GO:0047810">
    <property type="term" value="F:D-alanine-2-oxoglutarate aminotransferase activity"/>
    <property type="evidence" value="ECO:0007669"/>
    <property type="project" value="UniProtKB-EC"/>
</dbReference>
<evidence type="ECO:0000256" key="12">
    <source>
        <dbReference type="ARBA" id="ARBA00048798"/>
    </source>
</evidence>
<dbReference type="EC" id="2.6.1.42" evidence="7"/>
<comment type="catalytic activity">
    <reaction evidence="12">
        <text>L-isoleucine + 2-oxoglutarate = (S)-3-methyl-2-oxopentanoate + L-glutamate</text>
        <dbReference type="Rhea" id="RHEA:24801"/>
        <dbReference type="ChEBI" id="CHEBI:16810"/>
        <dbReference type="ChEBI" id="CHEBI:29985"/>
        <dbReference type="ChEBI" id="CHEBI:35146"/>
        <dbReference type="ChEBI" id="CHEBI:58045"/>
        <dbReference type="EC" id="2.6.1.42"/>
    </reaction>
</comment>
<dbReference type="InterPro" id="IPR001544">
    <property type="entry name" value="Aminotrans_IV"/>
</dbReference>
<comment type="function">
    <text evidence="2">Acts on leucine, isoleucine and valine.</text>
</comment>
<dbReference type="InterPro" id="IPR043131">
    <property type="entry name" value="BCAT-like_N"/>
</dbReference>
<evidence type="ECO:0000256" key="10">
    <source>
        <dbReference type="ARBA" id="ARBA00023304"/>
    </source>
</evidence>
<evidence type="ECO:0000256" key="8">
    <source>
        <dbReference type="ARBA" id="ARBA00014472"/>
    </source>
</evidence>
<evidence type="ECO:0000313" key="17">
    <source>
        <dbReference type="Proteomes" id="UP001549164"/>
    </source>
</evidence>
<keyword evidence="10" id="KW-0028">Amino-acid biosynthesis</keyword>
<organism evidence="16 17">
    <name type="scientific">Martelella mangrovi</name>
    <dbReference type="NCBI Taxonomy" id="1397477"/>
    <lineage>
        <taxon>Bacteria</taxon>
        <taxon>Pseudomonadati</taxon>
        <taxon>Pseudomonadota</taxon>
        <taxon>Alphaproteobacteria</taxon>
        <taxon>Hyphomicrobiales</taxon>
        <taxon>Aurantimonadaceae</taxon>
        <taxon>Martelella</taxon>
    </lineage>
</organism>
<dbReference type="InterPro" id="IPR018300">
    <property type="entry name" value="Aminotrans_IV_CS"/>
</dbReference>
<evidence type="ECO:0000256" key="14">
    <source>
        <dbReference type="RuleBase" id="RU004106"/>
    </source>
</evidence>
<dbReference type="EMBL" id="JBEPLY010000016">
    <property type="protein sequence ID" value="MET3601712.1"/>
    <property type="molecule type" value="Genomic_DNA"/>
</dbReference>
<evidence type="ECO:0000313" key="16">
    <source>
        <dbReference type="EMBL" id="MET3601712.1"/>
    </source>
</evidence>
<dbReference type="PANTHER" id="PTHR42743:SF11">
    <property type="entry name" value="AMINODEOXYCHORISMATE LYASE"/>
    <property type="match status" value="1"/>
</dbReference>
<dbReference type="SUPFAM" id="SSF56752">
    <property type="entry name" value="D-aminoacid aminotransferase-like PLP-dependent enzymes"/>
    <property type="match status" value="1"/>
</dbReference>
<dbReference type="PROSITE" id="PS00770">
    <property type="entry name" value="AA_TRANSFER_CLASS_4"/>
    <property type="match status" value="1"/>
</dbReference>
<dbReference type="PANTHER" id="PTHR42743">
    <property type="entry name" value="AMINO-ACID AMINOTRANSFERASE"/>
    <property type="match status" value="1"/>
</dbReference>
<dbReference type="RefSeq" id="WP_354435537.1">
    <property type="nucleotide sequence ID" value="NZ_JBEPLY010000016.1"/>
</dbReference>
<accession>A0ABV2IHN9</accession>
<evidence type="ECO:0000256" key="13">
    <source>
        <dbReference type="ARBA" id="ARBA00049229"/>
    </source>
</evidence>
<evidence type="ECO:0000256" key="15">
    <source>
        <dbReference type="RuleBase" id="RU004516"/>
    </source>
</evidence>
<comment type="catalytic activity">
    <reaction evidence="13">
        <text>L-leucine + 2-oxoglutarate = 4-methyl-2-oxopentanoate + L-glutamate</text>
        <dbReference type="Rhea" id="RHEA:18321"/>
        <dbReference type="ChEBI" id="CHEBI:16810"/>
        <dbReference type="ChEBI" id="CHEBI:17865"/>
        <dbReference type="ChEBI" id="CHEBI:29985"/>
        <dbReference type="ChEBI" id="CHEBI:57427"/>
        <dbReference type="EC" id="2.6.1.42"/>
    </reaction>
</comment>
<evidence type="ECO:0000256" key="11">
    <source>
        <dbReference type="ARBA" id="ARBA00048212"/>
    </source>
</evidence>
<dbReference type="Gene3D" id="3.20.10.10">
    <property type="entry name" value="D-amino Acid Aminotransferase, subunit A, domain 2"/>
    <property type="match status" value="1"/>
</dbReference>
<evidence type="ECO:0000256" key="9">
    <source>
        <dbReference type="ARBA" id="ARBA00022898"/>
    </source>
</evidence>
<evidence type="ECO:0000256" key="3">
    <source>
        <dbReference type="ARBA" id="ARBA00004824"/>
    </source>
</evidence>
<comment type="similarity">
    <text evidence="6 14">Belongs to the class-IV pyridoxal-phosphate-dependent aminotransferase family.</text>
</comment>
<reference evidence="16 17" key="1">
    <citation type="submission" date="2024-06" db="EMBL/GenBank/DDBJ databases">
        <title>Genomic Encyclopedia of Type Strains, Phase IV (KMG-IV): sequencing the most valuable type-strain genomes for metagenomic binning, comparative biology and taxonomic classification.</title>
        <authorList>
            <person name="Goeker M."/>
        </authorList>
    </citation>
    <scope>NUCLEOTIDE SEQUENCE [LARGE SCALE GENOMIC DNA]</scope>
    <source>
        <strain evidence="16 17">DSM 28102</strain>
    </source>
</reference>
<name>A0ABV2IHN9_9HYPH</name>
<comment type="cofactor">
    <cofactor evidence="1 15">
        <name>pyridoxal 5'-phosphate</name>
        <dbReference type="ChEBI" id="CHEBI:597326"/>
    </cofactor>
</comment>
<evidence type="ECO:0000256" key="7">
    <source>
        <dbReference type="ARBA" id="ARBA00013053"/>
    </source>
</evidence>
<dbReference type="InterPro" id="IPR043132">
    <property type="entry name" value="BCAT-like_C"/>
</dbReference>
<keyword evidence="9 15" id="KW-0663">Pyridoxal phosphate</keyword>
<protein>
    <recommendedName>
        <fullName evidence="8">Probable branched-chain-amino-acid aminotransferase</fullName>
        <ecNumber evidence="7">2.6.1.42</ecNumber>
    </recommendedName>
</protein>
<dbReference type="Proteomes" id="UP001549164">
    <property type="component" value="Unassembled WGS sequence"/>
</dbReference>
<comment type="pathway">
    <text evidence="4">Amino-acid biosynthesis; L-valine biosynthesis; L-valine from pyruvate: step 4/4.</text>
</comment>
<evidence type="ECO:0000256" key="6">
    <source>
        <dbReference type="ARBA" id="ARBA00009320"/>
    </source>
</evidence>
<dbReference type="InterPro" id="IPR036038">
    <property type="entry name" value="Aminotransferase-like"/>
</dbReference>
<evidence type="ECO:0000256" key="5">
    <source>
        <dbReference type="ARBA" id="ARBA00005072"/>
    </source>
</evidence>
<proteinExistence type="inferred from homology"/>
<gene>
    <name evidence="16" type="ORF">ABID12_003674</name>
</gene>
<dbReference type="CDD" id="cd01558">
    <property type="entry name" value="D-AAT_like"/>
    <property type="match status" value="1"/>
</dbReference>
<sequence length="284" mass="31740">MRTVYVNGEYQPETTAKISIFDRGFIFADGVYEVTAVIAGKLVDFPGHMARLRRSLFEVELALPHSDEEVLEIHRQLIARNALEEGLIYLQVSRGAADRDFMYPAEDVPPTFVMFTQKKALIDNPVADRGQKIILVEDQRWHRRDIKTVQLLYPVLAKNTARRAGADDAWMVEDGCITEGCSNNAYIVTQEGTLVTRELSTEILSGITRQSVLKCADDLQIRVEERPFTVEEIRQAREAFSTSASGFVNPVVSVDGTAVGDGKPGPVAHRLREVYIRASRAMAI</sequence>
<dbReference type="InterPro" id="IPR050571">
    <property type="entry name" value="Class-IV_PLP-Dep_Aminotrnsfr"/>
</dbReference>
<comment type="pathway">
    <text evidence="5">Amino-acid biosynthesis; L-leucine biosynthesis; L-leucine from 3-methyl-2-oxobutanoate: step 4/4.</text>
</comment>
<evidence type="ECO:0000256" key="2">
    <source>
        <dbReference type="ARBA" id="ARBA00003109"/>
    </source>
</evidence>
<dbReference type="Gene3D" id="3.30.470.10">
    <property type="match status" value="1"/>
</dbReference>
<dbReference type="Pfam" id="PF01063">
    <property type="entry name" value="Aminotran_4"/>
    <property type="match status" value="1"/>
</dbReference>
<dbReference type="NCBIfam" id="NF005209">
    <property type="entry name" value="PRK06680.1"/>
    <property type="match status" value="1"/>
</dbReference>
<evidence type="ECO:0000256" key="1">
    <source>
        <dbReference type="ARBA" id="ARBA00001933"/>
    </source>
</evidence>